<dbReference type="InterPro" id="IPR011335">
    <property type="entry name" value="Restrct_endonuc-II-like"/>
</dbReference>
<dbReference type="EMBL" id="BMZA01000010">
    <property type="protein sequence ID" value="GGZ09412.1"/>
    <property type="molecule type" value="Genomic_DNA"/>
</dbReference>
<dbReference type="AlphaFoldDB" id="A0A918PH88"/>
<comment type="caution">
    <text evidence="2">The sequence shown here is derived from an EMBL/GenBank/DDBJ whole genome shotgun (WGS) entry which is preliminary data.</text>
</comment>
<name>A0A918PH88_9SPHN</name>
<feature type="domain" description="DUF559" evidence="1">
    <location>
        <begin position="8"/>
        <end position="112"/>
    </location>
</feature>
<dbReference type="RefSeq" id="WP_189621583.1">
    <property type="nucleotide sequence ID" value="NZ_BMZA01000010.1"/>
</dbReference>
<reference evidence="2" key="2">
    <citation type="submission" date="2020-09" db="EMBL/GenBank/DDBJ databases">
        <authorList>
            <person name="Sun Q."/>
            <person name="Kim S."/>
        </authorList>
    </citation>
    <scope>NUCLEOTIDE SEQUENCE</scope>
    <source>
        <strain evidence="2">KCTC 32255</strain>
    </source>
</reference>
<evidence type="ECO:0000313" key="3">
    <source>
        <dbReference type="Proteomes" id="UP000648075"/>
    </source>
</evidence>
<proteinExistence type="predicted"/>
<reference evidence="2" key="1">
    <citation type="journal article" date="2014" name="Int. J. Syst. Evol. Microbiol.">
        <title>Complete genome sequence of Corynebacterium casei LMG S-19264T (=DSM 44701T), isolated from a smear-ripened cheese.</title>
        <authorList>
            <consortium name="US DOE Joint Genome Institute (JGI-PGF)"/>
            <person name="Walter F."/>
            <person name="Albersmeier A."/>
            <person name="Kalinowski J."/>
            <person name="Ruckert C."/>
        </authorList>
    </citation>
    <scope>NUCLEOTIDE SEQUENCE</scope>
    <source>
        <strain evidence="2">KCTC 32255</strain>
    </source>
</reference>
<dbReference type="Proteomes" id="UP000648075">
    <property type="component" value="Unassembled WGS sequence"/>
</dbReference>
<dbReference type="InterPro" id="IPR007569">
    <property type="entry name" value="DUF559"/>
</dbReference>
<dbReference type="SUPFAM" id="SSF52980">
    <property type="entry name" value="Restriction endonuclease-like"/>
    <property type="match status" value="1"/>
</dbReference>
<accession>A0A918PH88</accession>
<dbReference type="Pfam" id="PF04480">
    <property type="entry name" value="DUF559"/>
    <property type="match status" value="1"/>
</dbReference>
<protein>
    <recommendedName>
        <fullName evidence="1">DUF559 domain-containing protein</fullName>
    </recommendedName>
</protein>
<dbReference type="PANTHER" id="PTHR38590:SF1">
    <property type="entry name" value="BLL0828 PROTEIN"/>
    <property type="match status" value="1"/>
</dbReference>
<dbReference type="PANTHER" id="PTHR38590">
    <property type="entry name" value="BLL0828 PROTEIN"/>
    <property type="match status" value="1"/>
</dbReference>
<dbReference type="CDD" id="cd01038">
    <property type="entry name" value="Endonuclease_DUF559"/>
    <property type="match status" value="1"/>
</dbReference>
<evidence type="ECO:0000313" key="2">
    <source>
        <dbReference type="EMBL" id="GGZ09412.1"/>
    </source>
</evidence>
<dbReference type="Gene3D" id="3.40.960.10">
    <property type="entry name" value="VSR Endonuclease"/>
    <property type="match status" value="1"/>
</dbReference>
<sequence>MPDFKPRHTQRARQLRNAATPAERMLWRYLARGQMGAKFSRQMPVGPYFADFLCRELGLVIELDGFSHNARPEYDLARDRWMAEQGLRVLRFPNAAVLREMEMVLAAVSAEISVLRGARDGPPRCD</sequence>
<dbReference type="InterPro" id="IPR047216">
    <property type="entry name" value="Endonuclease_DUF559_bact"/>
</dbReference>
<keyword evidence="3" id="KW-1185">Reference proteome</keyword>
<evidence type="ECO:0000259" key="1">
    <source>
        <dbReference type="Pfam" id="PF04480"/>
    </source>
</evidence>
<gene>
    <name evidence="2" type="ORF">GCM10011614_25360</name>
</gene>
<organism evidence="2 3">
    <name type="scientific">Novosphingobium colocasiae</name>
    <dbReference type="NCBI Taxonomy" id="1256513"/>
    <lineage>
        <taxon>Bacteria</taxon>
        <taxon>Pseudomonadati</taxon>
        <taxon>Pseudomonadota</taxon>
        <taxon>Alphaproteobacteria</taxon>
        <taxon>Sphingomonadales</taxon>
        <taxon>Sphingomonadaceae</taxon>
        <taxon>Novosphingobium</taxon>
    </lineage>
</organism>